<gene>
    <name evidence="2" type="ORF">RQM65_12630</name>
</gene>
<keyword evidence="3" id="KW-1185">Reference proteome</keyword>
<feature type="domain" description="Putative auto-transporter adhesin head GIN" evidence="1">
    <location>
        <begin position="39"/>
        <end position="255"/>
    </location>
</feature>
<dbReference type="EMBL" id="JAVTTP010000001">
    <property type="protein sequence ID" value="MDT7829514.1"/>
    <property type="molecule type" value="Genomic_DNA"/>
</dbReference>
<reference evidence="2 3" key="1">
    <citation type="submission" date="2023-09" db="EMBL/GenBank/DDBJ databases">
        <title>Novel taxa isolated from Blanes Bay.</title>
        <authorList>
            <person name="Rey-Velasco X."/>
            <person name="Lucena T."/>
        </authorList>
    </citation>
    <scope>NUCLEOTIDE SEQUENCE [LARGE SCALE GENOMIC DNA]</scope>
    <source>
        <strain evidence="2 3">S334</strain>
    </source>
</reference>
<dbReference type="InterPro" id="IPR021255">
    <property type="entry name" value="DUF2807"/>
</dbReference>
<evidence type="ECO:0000259" key="1">
    <source>
        <dbReference type="Pfam" id="PF10988"/>
    </source>
</evidence>
<organism evidence="2 3">
    <name type="scientific">Pricia mediterranea</name>
    <dbReference type="NCBI Taxonomy" id="3076079"/>
    <lineage>
        <taxon>Bacteria</taxon>
        <taxon>Pseudomonadati</taxon>
        <taxon>Bacteroidota</taxon>
        <taxon>Flavobacteriia</taxon>
        <taxon>Flavobacteriales</taxon>
        <taxon>Flavobacteriaceae</taxon>
        <taxon>Pricia</taxon>
    </lineage>
</organism>
<evidence type="ECO:0000313" key="2">
    <source>
        <dbReference type="EMBL" id="MDT7829514.1"/>
    </source>
</evidence>
<protein>
    <submittedName>
        <fullName evidence="2">DUF2807 domain-containing protein</fullName>
    </submittedName>
</protein>
<comment type="caution">
    <text evidence="2">The sequence shown here is derived from an EMBL/GenBank/DDBJ whole genome shotgun (WGS) entry which is preliminary data.</text>
</comment>
<evidence type="ECO:0000313" key="3">
    <source>
        <dbReference type="Proteomes" id="UP001250656"/>
    </source>
</evidence>
<sequence length="273" mass="30171">MKNILFFTAFIICFQLSAQRKPKIKGSRIVTDVQQNLSPFHTIELNDDIEVRLRKAPQPGYAITADDNLIDVLKFEVKDSVLVISSFYTITGKKKLDITVNYTDIDALNLSNGDIRMDGPVVTDELKVKMADAAKLQLNAEANRIEITMDGKSSGDFTLTGDTMDFVLNGRADARIYTISGTNDLKIYRNAGAIMEGTVDTFNATLLDNTSLKGERLEADMVFLKVQNSASAKVQVNSKIELTASGSSKTYVHGDGEIELVEFSDTSELHREK</sequence>
<name>A0ABU3L6Z3_9FLAO</name>
<accession>A0ABU3L6Z3</accession>
<dbReference type="Pfam" id="PF10988">
    <property type="entry name" value="DUF2807"/>
    <property type="match status" value="1"/>
</dbReference>
<dbReference type="RefSeq" id="WP_314015485.1">
    <property type="nucleotide sequence ID" value="NZ_JAVTTP010000001.1"/>
</dbReference>
<dbReference type="Gene3D" id="2.160.20.120">
    <property type="match status" value="1"/>
</dbReference>
<proteinExistence type="predicted"/>
<dbReference type="Proteomes" id="UP001250656">
    <property type="component" value="Unassembled WGS sequence"/>
</dbReference>